<comment type="similarity">
    <text evidence="3">Belongs to the GRAS family.</text>
</comment>
<feature type="region of interest" description="SAW" evidence="3">
    <location>
        <begin position="481"/>
        <end position="555"/>
    </location>
</feature>
<comment type="caution">
    <text evidence="3">Lacks conserved residue(s) required for the propagation of feature annotation.</text>
</comment>
<sequence length="555" mass="62745">MTGGNLMSYEFPCLPTLDSEKTTGSLKLDIGNSSSSRLSIQFDSDSFSPLSIPEQQSSAETNSFLKLKSAQNYVVCGKRMRYALQEIEMTPKTDEATTISTPDHQEDEHKLKSAQNYAFYSRSMRYALENALMEPGIDEATTSSTPDRQQDELNLAPKKRSTACVPHCLPEKRQRRTSESDSVEVVNLLFKCAEALDDDNISDFEVLENKISDHVSIEGEPIQRLGAYVLGGLQARHKNSGSKIYRVLRCRQPESKELQSYMSNLHNVCPYIKFGYMAANGAIAEAVRDDNRIHIIDFQIAQGNQWETLIMALAVHPRGPPHVRITGIEDPFNRSARSDDLQLVGNKLSDLSKMHKIPLEFHPLSVYAPEVTMEMLDIRPGEALAVNFTLQLHQTPDESVDVNNPRDGLLRMVKGMSPKVITLVEQESDTNTTPFLVRFEETMNYYSAMFESIDAILSRKDKDRINIEKNCLAKDIVSIIACEGEERIERHEVLEKWRSRFIMAGFSPFPLNSHVISVIRKLLGRYSEKYTLMESDGALLLGWRNRNLISASAWH</sequence>
<accession>A0A3G2CI55</accession>
<evidence type="ECO:0000256" key="2">
    <source>
        <dbReference type="ARBA" id="ARBA00023163"/>
    </source>
</evidence>
<evidence type="ECO:0000256" key="3">
    <source>
        <dbReference type="PROSITE-ProRule" id="PRU01191"/>
    </source>
</evidence>
<protein>
    <submittedName>
        <fullName evidence="4">Chitin-inducible gibberellin-responsive protein 1-like transcript variant X3</fullName>
    </submittedName>
</protein>
<proteinExistence type="evidence at transcript level"/>
<dbReference type="AlphaFoldDB" id="A0A3G2CI55"/>
<feature type="region of interest" description="VHIID" evidence="3">
    <location>
        <begin position="262"/>
        <end position="327"/>
    </location>
</feature>
<reference evidence="4" key="1">
    <citation type="submission" date="2018-08" db="EMBL/GenBank/DDBJ databases">
        <title>Digital Gene Expression Analysis Based on De Novo Transcriptome Assembly Reveals New Genes Associated with Floral Organ Differentiation of the Orchid Plant Cymbidium ensifolium.</title>
        <authorList>
            <person name="Yang F."/>
            <person name="Zhu G."/>
            <person name="Wei Y."/>
            <person name="Liang D."/>
            <person name="Guo A."/>
        </authorList>
    </citation>
    <scope>NUCLEOTIDE SEQUENCE</scope>
</reference>
<name>A0A3G2CI55_CYMEN</name>
<dbReference type="InterPro" id="IPR005202">
    <property type="entry name" value="TF_GRAS"/>
</dbReference>
<feature type="short sequence motif" description="VHIID" evidence="3">
    <location>
        <begin position="293"/>
        <end position="297"/>
    </location>
</feature>
<dbReference type="PROSITE" id="PS50985">
    <property type="entry name" value="GRAS"/>
    <property type="match status" value="1"/>
</dbReference>
<dbReference type="EMBL" id="MH789974">
    <property type="protein sequence ID" value="AYM54793.1"/>
    <property type="molecule type" value="mRNA"/>
</dbReference>
<dbReference type="PANTHER" id="PTHR31636">
    <property type="entry name" value="OSJNBA0084A10.13 PROTEIN-RELATED"/>
    <property type="match status" value="1"/>
</dbReference>
<evidence type="ECO:0000313" key="4">
    <source>
        <dbReference type="EMBL" id="AYM54793.1"/>
    </source>
</evidence>
<keyword evidence="1" id="KW-0805">Transcription regulation</keyword>
<feature type="region of interest" description="Leucine repeat I (LRI)" evidence="3">
    <location>
        <begin position="183"/>
        <end position="243"/>
    </location>
</feature>
<feature type="region of interest" description="Leucine repeat II (LRII)" evidence="3">
    <location>
        <begin position="343"/>
        <end position="375"/>
    </location>
</feature>
<dbReference type="Pfam" id="PF03514">
    <property type="entry name" value="GRAS"/>
    <property type="match status" value="1"/>
</dbReference>
<keyword evidence="2" id="KW-0804">Transcription</keyword>
<evidence type="ECO:0000256" key="1">
    <source>
        <dbReference type="ARBA" id="ARBA00023015"/>
    </source>
</evidence>
<organism evidence="4">
    <name type="scientific">Cymbidium ensifolium</name>
    <name type="common">Orchid</name>
    <name type="synonym">Epidendrum ensifolium</name>
    <dbReference type="NCBI Taxonomy" id="78740"/>
    <lineage>
        <taxon>Eukaryota</taxon>
        <taxon>Viridiplantae</taxon>
        <taxon>Streptophyta</taxon>
        <taxon>Embryophyta</taxon>
        <taxon>Tracheophyta</taxon>
        <taxon>Spermatophyta</taxon>
        <taxon>Magnoliopsida</taxon>
        <taxon>Liliopsida</taxon>
        <taxon>Asparagales</taxon>
        <taxon>Orchidaceae</taxon>
        <taxon>Epidendroideae</taxon>
        <taxon>Cymbidieae</taxon>
        <taxon>Cymbidiinae</taxon>
        <taxon>Cymbidium</taxon>
    </lineage>
</organism>